<dbReference type="InterPro" id="IPR036271">
    <property type="entry name" value="Tet_transcr_reg_TetR-rel_C_sf"/>
</dbReference>
<dbReference type="InterPro" id="IPR009057">
    <property type="entry name" value="Homeodomain-like_sf"/>
</dbReference>
<accession>A0ABW2ZXW7</accession>
<dbReference type="Proteomes" id="UP001597053">
    <property type="component" value="Unassembled WGS sequence"/>
</dbReference>
<protein>
    <submittedName>
        <fullName evidence="6">TetR/AcrR family transcriptional regulator</fullName>
    </submittedName>
</protein>
<evidence type="ECO:0000256" key="2">
    <source>
        <dbReference type="ARBA" id="ARBA00023125"/>
    </source>
</evidence>
<name>A0ABW2ZXW7_9ACTN</name>
<proteinExistence type="predicted"/>
<evidence type="ECO:0000256" key="1">
    <source>
        <dbReference type="ARBA" id="ARBA00023015"/>
    </source>
</evidence>
<evidence type="ECO:0000256" key="3">
    <source>
        <dbReference type="ARBA" id="ARBA00023163"/>
    </source>
</evidence>
<evidence type="ECO:0000313" key="7">
    <source>
        <dbReference type="Proteomes" id="UP001597053"/>
    </source>
</evidence>
<comment type="caution">
    <text evidence="6">The sequence shown here is derived from an EMBL/GenBank/DDBJ whole genome shotgun (WGS) entry which is preliminary data.</text>
</comment>
<sequence>MRLDAEEKRDQIVAAARRAFAELGEDVPMARIARRAGVSVATAYRRFPTRDDPTAAAYADQWAECAAEQEVALRDPDPARALRNLTRTLCSYHLRDRGFTRAYVAATVSGRGLTQERREAERVIAVLLERAQAAGTLRADLSVADFRLLIAAHRGVIAAAGPNAAAASHRYLTLMFRSFQA</sequence>
<keyword evidence="7" id="KW-1185">Reference proteome</keyword>
<dbReference type="Gene3D" id="1.10.357.10">
    <property type="entry name" value="Tetracycline Repressor, domain 2"/>
    <property type="match status" value="1"/>
</dbReference>
<reference evidence="7" key="1">
    <citation type="journal article" date="2019" name="Int. J. Syst. Evol. Microbiol.">
        <title>The Global Catalogue of Microorganisms (GCM) 10K type strain sequencing project: providing services to taxonomists for standard genome sequencing and annotation.</title>
        <authorList>
            <consortium name="The Broad Institute Genomics Platform"/>
            <consortium name="The Broad Institute Genome Sequencing Center for Infectious Disease"/>
            <person name="Wu L."/>
            <person name="Ma J."/>
        </authorList>
    </citation>
    <scope>NUCLEOTIDE SEQUENCE [LARGE SCALE GENOMIC DNA]</scope>
    <source>
        <strain evidence="7">JCM 32148</strain>
    </source>
</reference>
<dbReference type="PROSITE" id="PS50977">
    <property type="entry name" value="HTH_TETR_2"/>
    <property type="match status" value="1"/>
</dbReference>
<keyword evidence="2 4" id="KW-0238">DNA-binding</keyword>
<evidence type="ECO:0000259" key="5">
    <source>
        <dbReference type="PROSITE" id="PS50977"/>
    </source>
</evidence>
<keyword evidence="1" id="KW-0805">Transcription regulation</keyword>
<dbReference type="SUPFAM" id="SSF48498">
    <property type="entry name" value="Tetracyclin repressor-like, C-terminal domain"/>
    <property type="match status" value="1"/>
</dbReference>
<dbReference type="PANTHER" id="PTHR30055:SF234">
    <property type="entry name" value="HTH-TYPE TRANSCRIPTIONAL REGULATOR BETI"/>
    <property type="match status" value="1"/>
</dbReference>
<evidence type="ECO:0000313" key="6">
    <source>
        <dbReference type="EMBL" id="MFD0783471.1"/>
    </source>
</evidence>
<dbReference type="InterPro" id="IPR050109">
    <property type="entry name" value="HTH-type_TetR-like_transc_reg"/>
</dbReference>
<dbReference type="Pfam" id="PF21597">
    <property type="entry name" value="TetR_C_43"/>
    <property type="match status" value="1"/>
</dbReference>
<gene>
    <name evidence="6" type="ORF">ACFQZ8_06020</name>
</gene>
<feature type="DNA-binding region" description="H-T-H motif" evidence="4">
    <location>
        <begin position="28"/>
        <end position="47"/>
    </location>
</feature>
<dbReference type="InterPro" id="IPR001647">
    <property type="entry name" value="HTH_TetR"/>
</dbReference>
<dbReference type="EMBL" id="JBHTHM010000154">
    <property type="protein sequence ID" value="MFD0783471.1"/>
    <property type="molecule type" value="Genomic_DNA"/>
</dbReference>
<feature type="domain" description="HTH tetR-type" evidence="5">
    <location>
        <begin position="6"/>
        <end position="65"/>
    </location>
</feature>
<keyword evidence="3" id="KW-0804">Transcription</keyword>
<dbReference type="PANTHER" id="PTHR30055">
    <property type="entry name" value="HTH-TYPE TRANSCRIPTIONAL REGULATOR RUTR"/>
    <property type="match status" value="1"/>
</dbReference>
<evidence type="ECO:0000256" key="4">
    <source>
        <dbReference type="PROSITE-ProRule" id="PRU00335"/>
    </source>
</evidence>
<dbReference type="Pfam" id="PF00440">
    <property type="entry name" value="TetR_N"/>
    <property type="match status" value="1"/>
</dbReference>
<organism evidence="6 7">
    <name type="scientific">Micromonospora azadirachtae</name>
    <dbReference type="NCBI Taxonomy" id="1970735"/>
    <lineage>
        <taxon>Bacteria</taxon>
        <taxon>Bacillati</taxon>
        <taxon>Actinomycetota</taxon>
        <taxon>Actinomycetes</taxon>
        <taxon>Micromonosporales</taxon>
        <taxon>Micromonosporaceae</taxon>
        <taxon>Micromonospora</taxon>
    </lineage>
</organism>
<dbReference type="InterPro" id="IPR049445">
    <property type="entry name" value="TetR_SbtR-like_C"/>
</dbReference>
<dbReference type="SUPFAM" id="SSF46689">
    <property type="entry name" value="Homeodomain-like"/>
    <property type="match status" value="1"/>
</dbReference>